<gene>
    <name evidence="10" type="ORF">COCVIDRAFT_25177</name>
</gene>
<name>W7EKW9_BIPV3</name>
<evidence type="ECO:0000256" key="8">
    <source>
        <dbReference type="RuleBase" id="RU000461"/>
    </source>
</evidence>
<dbReference type="PRINTS" id="PR00385">
    <property type="entry name" value="P450"/>
</dbReference>
<evidence type="ECO:0000256" key="2">
    <source>
        <dbReference type="ARBA" id="ARBA00004685"/>
    </source>
</evidence>
<evidence type="ECO:0000313" key="10">
    <source>
        <dbReference type="EMBL" id="EUN28706.1"/>
    </source>
</evidence>
<reference evidence="10 11" key="1">
    <citation type="journal article" date="2013" name="PLoS Genet.">
        <title>Comparative genome structure, secondary metabolite, and effector coding capacity across Cochliobolus pathogens.</title>
        <authorList>
            <person name="Condon B.J."/>
            <person name="Leng Y."/>
            <person name="Wu D."/>
            <person name="Bushley K.E."/>
            <person name="Ohm R.A."/>
            <person name="Otillar R."/>
            <person name="Martin J."/>
            <person name="Schackwitz W."/>
            <person name="Grimwood J."/>
            <person name="MohdZainudin N."/>
            <person name="Xue C."/>
            <person name="Wang R."/>
            <person name="Manning V.A."/>
            <person name="Dhillon B."/>
            <person name="Tu Z.J."/>
            <person name="Steffenson B.J."/>
            <person name="Salamov A."/>
            <person name="Sun H."/>
            <person name="Lowry S."/>
            <person name="LaButti K."/>
            <person name="Han J."/>
            <person name="Copeland A."/>
            <person name="Lindquist E."/>
            <person name="Barry K."/>
            <person name="Schmutz J."/>
            <person name="Baker S.E."/>
            <person name="Ciuffetti L.M."/>
            <person name="Grigoriev I.V."/>
            <person name="Zhong S."/>
            <person name="Turgeon B.G."/>
        </authorList>
    </citation>
    <scope>NUCLEOTIDE SEQUENCE [LARGE SCALE GENOMIC DNA]</scope>
    <source>
        <strain evidence="10 11">FI3</strain>
    </source>
</reference>
<dbReference type="AlphaFoldDB" id="W7EKW9"/>
<keyword evidence="6 7" id="KW-0408">Iron</keyword>
<dbReference type="RefSeq" id="XP_014558276.1">
    <property type="nucleotide sequence ID" value="XM_014702790.1"/>
</dbReference>
<dbReference type="CDD" id="cd11041">
    <property type="entry name" value="CYP503A1-like"/>
    <property type="match status" value="1"/>
</dbReference>
<sequence length="503" mass="57695">MNIQLPSNWAHTAQTFAVASIIVAFVSLIPKIEHRLRLSKIPKLIALTDGLPEHTFFAQYATKLYRQGYEKFKDSIYRVSITGELECILLPTKFLPELRKKPDDVLDIMSGARKLFEVKYTKHEALDLNMIHCIKANLTPALGRLNHDITEEIDIAFEKELPPCKDWTDVNVHDKIANIVAQVSGRMFVGPEVCRKPEYIDHAVNFTTDFNDAVFAVKCCNPWLRPFMTSRLPAMQRFNDRIRRAIEFFTPIILSRMKPENKSDDMMQWMLDYTLSTGKSNTMYEHVKRQLDVTFAAIHTTTTTVVNCLYTLTSMPEYIAPLQEEIRSVRAAHGGELNAQALQQLVKLDSVLKEIGRMYPVTVTAFQHMVMKPFTLSNGQQIPAGTMIEIPLEALNYDSNVHTNADKFHGFRYYRERQSAKGTEVAQSQFVSANDRDLYFGYGRHACPGRFFAANEIKIIMARLLLDYEFKMPGDQTKRYEQVSYAKFLTPDTSKTLLMKRTS</sequence>
<dbReference type="InterPro" id="IPR017972">
    <property type="entry name" value="Cyt_P450_CS"/>
</dbReference>
<dbReference type="GeneID" id="26253455"/>
<dbReference type="OrthoDB" id="1844152at2759"/>
<dbReference type="Proteomes" id="UP000054337">
    <property type="component" value="Unassembled WGS sequence"/>
</dbReference>
<comment type="cofactor">
    <cofactor evidence="1 7">
        <name>heme</name>
        <dbReference type="ChEBI" id="CHEBI:30413"/>
    </cofactor>
</comment>
<evidence type="ECO:0000256" key="3">
    <source>
        <dbReference type="ARBA" id="ARBA00010617"/>
    </source>
</evidence>
<evidence type="ECO:0000313" key="11">
    <source>
        <dbReference type="Proteomes" id="UP000054337"/>
    </source>
</evidence>
<dbReference type="GO" id="GO:0016705">
    <property type="term" value="F:oxidoreductase activity, acting on paired donors, with incorporation or reduction of molecular oxygen"/>
    <property type="evidence" value="ECO:0007669"/>
    <property type="project" value="InterPro"/>
</dbReference>
<keyword evidence="9" id="KW-0472">Membrane</keyword>
<feature type="binding site" description="axial binding residue" evidence="7">
    <location>
        <position position="447"/>
    </location>
    <ligand>
        <name>heme</name>
        <dbReference type="ChEBI" id="CHEBI:30413"/>
    </ligand>
    <ligandPart>
        <name>Fe</name>
        <dbReference type="ChEBI" id="CHEBI:18248"/>
    </ligandPart>
</feature>
<dbReference type="EMBL" id="KI968718">
    <property type="protein sequence ID" value="EUN28706.1"/>
    <property type="molecule type" value="Genomic_DNA"/>
</dbReference>
<keyword evidence="5 8" id="KW-0560">Oxidoreductase</keyword>
<protein>
    <recommendedName>
        <fullName evidence="12">Cytochrome P450</fullName>
    </recommendedName>
</protein>
<dbReference type="GO" id="GO:0020037">
    <property type="term" value="F:heme binding"/>
    <property type="evidence" value="ECO:0007669"/>
    <property type="project" value="InterPro"/>
</dbReference>
<keyword evidence="4 7" id="KW-0479">Metal-binding</keyword>
<evidence type="ECO:0000256" key="5">
    <source>
        <dbReference type="ARBA" id="ARBA00023002"/>
    </source>
</evidence>
<dbReference type="GO" id="GO:0004497">
    <property type="term" value="F:monooxygenase activity"/>
    <property type="evidence" value="ECO:0007669"/>
    <property type="project" value="UniProtKB-KW"/>
</dbReference>
<keyword evidence="11" id="KW-1185">Reference proteome</keyword>
<keyword evidence="9" id="KW-1133">Transmembrane helix</keyword>
<dbReference type="PANTHER" id="PTHR46206">
    <property type="entry name" value="CYTOCHROME P450"/>
    <property type="match status" value="1"/>
</dbReference>
<organism evidence="10 11">
    <name type="scientific">Bipolaris victoriae (strain FI3)</name>
    <name type="common">Victoria blight of oats agent</name>
    <name type="synonym">Cochliobolus victoriae</name>
    <dbReference type="NCBI Taxonomy" id="930091"/>
    <lineage>
        <taxon>Eukaryota</taxon>
        <taxon>Fungi</taxon>
        <taxon>Dikarya</taxon>
        <taxon>Ascomycota</taxon>
        <taxon>Pezizomycotina</taxon>
        <taxon>Dothideomycetes</taxon>
        <taxon>Pleosporomycetidae</taxon>
        <taxon>Pleosporales</taxon>
        <taxon>Pleosporineae</taxon>
        <taxon>Pleosporaceae</taxon>
        <taxon>Bipolaris</taxon>
    </lineage>
</organism>
<dbReference type="InterPro" id="IPR001128">
    <property type="entry name" value="Cyt_P450"/>
</dbReference>
<evidence type="ECO:0000256" key="6">
    <source>
        <dbReference type="ARBA" id="ARBA00023004"/>
    </source>
</evidence>
<keyword evidence="9" id="KW-0812">Transmembrane</keyword>
<dbReference type="PRINTS" id="PR00465">
    <property type="entry name" value="EP450IV"/>
</dbReference>
<evidence type="ECO:0008006" key="12">
    <source>
        <dbReference type="Google" id="ProtNLM"/>
    </source>
</evidence>
<dbReference type="HOGENOM" id="CLU_022195_0_0_1"/>
<proteinExistence type="inferred from homology"/>
<comment type="similarity">
    <text evidence="3 8">Belongs to the cytochrome P450 family.</text>
</comment>
<keyword evidence="7 8" id="KW-0349">Heme</keyword>
<evidence type="ECO:0000256" key="4">
    <source>
        <dbReference type="ARBA" id="ARBA00022723"/>
    </source>
</evidence>
<evidence type="ECO:0000256" key="9">
    <source>
        <dbReference type="SAM" id="Phobius"/>
    </source>
</evidence>
<dbReference type="Gene3D" id="1.10.630.10">
    <property type="entry name" value="Cytochrome P450"/>
    <property type="match status" value="1"/>
</dbReference>
<comment type="pathway">
    <text evidence="2">Mycotoxin biosynthesis.</text>
</comment>
<dbReference type="InterPro" id="IPR036396">
    <property type="entry name" value="Cyt_P450_sf"/>
</dbReference>
<dbReference type="GO" id="GO:0005506">
    <property type="term" value="F:iron ion binding"/>
    <property type="evidence" value="ECO:0007669"/>
    <property type="project" value="InterPro"/>
</dbReference>
<dbReference type="SUPFAM" id="SSF48264">
    <property type="entry name" value="Cytochrome P450"/>
    <property type="match status" value="1"/>
</dbReference>
<dbReference type="InterPro" id="IPR002403">
    <property type="entry name" value="Cyt_P450_E_grp-IV"/>
</dbReference>
<evidence type="ECO:0000256" key="1">
    <source>
        <dbReference type="ARBA" id="ARBA00001971"/>
    </source>
</evidence>
<keyword evidence="8" id="KW-0503">Monooxygenase</keyword>
<feature type="transmembrane region" description="Helical" evidence="9">
    <location>
        <begin position="12"/>
        <end position="30"/>
    </location>
</feature>
<accession>W7EKW9</accession>
<dbReference type="PANTHER" id="PTHR46206:SF7">
    <property type="entry name" value="P450, PUTATIVE (EUROFUNG)-RELATED"/>
    <property type="match status" value="1"/>
</dbReference>
<dbReference type="Pfam" id="PF00067">
    <property type="entry name" value="p450"/>
    <property type="match status" value="1"/>
</dbReference>
<dbReference type="PROSITE" id="PS00086">
    <property type="entry name" value="CYTOCHROME_P450"/>
    <property type="match status" value="1"/>
</dbReference>
<evidence type="ECO:0000256" key="7">
    <source>
        <dbReference type="PIRSR" id="PIRSR602403-1"/>
    </source>
</evidence>